<dbReference type="PANTHER" id="PTHR43157">
    <property type="entry name" value="PHOSPHATIDYLINOSITOL-GLYCAN BIOSYNTHESIS CLASS F PROTEIN-RELATED"/>
    <property type="match status" value="1"/>
</dbReference>
<reference evidence="2 3" key="1">
    <citation type="journal article" date="2019" name="Appl. Microbiol. Biotechnol.">
        <title>Genome sequence of Isaria javanica and comparative genome analysis insights into family S53 peptidase evolution in fungal entomopathogens.</title>
        <authorList>
            <person name="Lin R."/>
            <person name="Zhang X."/>
            <person name="Xin B."/>
            <person name="Zou M."/>
            <person name="Gao Y."/>
            <person name="Qin F."/>
            <person name="Hu Q."/>
            <person name="Xie B."/>
            <person name="Cheng X."/>
        </authorList>
    </citation>
    <scope>NUCLEOTIDE SEQUENCE [LARGE SCALE GENOMIC DNA]</scope>
    <source>
        <strain evidence="2 3">IJ1G</strain>
    </source>
</reference>
<evidence type="ECO:0000256" key="1">
    <source>
        <dbReference type="ARBA" id="ARBA00023002"/>
    </source>
</evidence>
<dbReference type="STRING" id="43265.A0A545V7B5"/>
<dbReference type="AlphaFoldDB" id="A0A545V7B5"/>
<keyword evidence="1" id="KW-0560">Oxidoreductase</keyword>
<organism evidence="2 3">
    <name type="scientific">Cordyceps javanica</name>
    <dbReference type="NCBI Taxonomy" id="43265"/>
    <lineage>
        <taxon>Eukaryota</taxon>
        <taxon>Fungi</taxon>
        <taxon>Dikarya</taxon>
        <taxon>Ascomycota</taxon>
        <taxon>Pezizomycotina</taxon>
        <taxon>Sordariomycetes</taxon>
        <taxon>Hypocreomycetidae</taxon>
        <taxon>Hypocreales</taxon>
        <taxon>Cordycipitaceae</taxon>
        <taxon>Cordyceps</taxon>
    </lineage>
</organism>
<protein>
    <submittedName>
        <fullName evidence="2">Short-chain oxidoreductase</fullName>
    </submittedName>
</protein>
<accession>A0A545V7B5</accession>
<dbReference type="GO" id="GO:0016491">
    <property type="term" value="F:oxidoreductase activity"/>
    <property type="evidence" value="ECO:0007669"/>
    <property type="project" value="UniProtKB-KW"/>
</dbReference>
<name>A0A545V7B5_9HYPO</name>
<dbReference type="SUPFAM" id="SSF51735">
    <property type="entry name" value="NAD(P)-binding Rossmann-fold domains"/>
    <property type="match status" value="1"/>
</dbReference>
<dbReference type="InterPro" id="IPR002347">
    <property type="entry name" value="SDR_fam"/>
</dbReference>
<evidence type="ECO:0000313" key="3">
    <source>
        <dbReference type="Proteomes" id="UP000315783"/>
    </source>
</evidence>
<dbReference type="Pfam" id="PF00106">
    <property type="entry name" value="adh_short"/>
    <property type="match status" value="1"/>
</dbReference>
<dbReference type="EMBL" id="SPUK01000004">
    <property type="protein sequence ID" value="TQV97575.1"/>
    <property type="molecule type" value="Genomic_DNA"/>
</dbReference>
<dbReference type="Proteomes" id="UP000315783">
    <property type="component" value="Unassembled WGS sequence"/>
</dbReference>
<dbReference type="OrthoDB" id="191139at2759"/>
<keyword evidence="3" id="KW-1185">Reference proteome</keyword>
<proteinExistence type="predicted"/>
<comment type="caution">
    <text evidence="2">The sequence shown here is derived from an EMBL/GenBank/DDBJ whole genome shotgun (WGS) entry which is preliminary data.</text>
</comment>
<dbReference type="Gene3D" id="3.40.50.720">
    <property type="entry name" value="NAD(P)-binding Rossmann-like Domain"/>
    <property type="match status" value="1"/>
</dbReference>
<gene>
    <name evidence="2" type="ORF">IF1G_03318</name>
</gene>
<evidence type="ECO:0000313" key="2">
    <source>
        <dbReference type="EMBL" id="TQV97575.1"/>
    </source>
</evidence>
<dbReference type="InterPro" id="IPR036291">
    <property type="entry name" value="NAD(P)-bd_dom_sf"/>
</dbReference>
<dbReference type="PANTHER" id="PTHR43157:SF31">
    <property type="entry name" value="PHOSPHATIDYLINOSITOL-GLYCAN BIOSYNTHESIS CLASS F PROTEIN"/>
    <property type="match status" value="1"/>
</dbReference>
<sequence length="320" mass="34593">MTCKQKIQSSEAILKKYGKSIAGKTILITGVAADSIAGELAVQLSAAGPALLILSARSQARVEPVDAKIKAQNPSVATRFLEMDLSNQSDVRRAAGSLSDVAKIDHVACVAGVMWPPYSKTVDGIESQFATNYLANFQLVNLLLPQIKAAGPGSSIIVVASSAVRNGKVNFDDVNFSDPSTYTPSTGYSQSNAARVMFVKKLAQKLNDEKIRTYSVDPGAVRSGLQRHFTQETRAWIDDIRASGEKLRDLDGNEYDLPVWTSTSEGAATIITGMVDPTIADSNGAFLHNNAVADEELHSHIVEEENWDRLWELSEKLIAQ</sequence>